<proteinExistence type="predicted"/>
<sequence length="313" mass="33632">MVTAELSARVEAWCVRALGPGSLTSLQAVAGGQMSTPFRYDSEEHGAVAVKVRPESAARINRCLQIHKIAKDAGFPCARPVVNAEPLGPGWVASAEEWLPGGEMHTGGGLPFAERSARLLAELAGILQSQSPAGLGTPPPWMHWNPPTGGLWPPNRAVDDKDQDLVPRHVHTIARAVSERLGRTALPVVVGHGDWESQNLRWKGKRAWAVHDWDSLVALPEAAIVGAAAGAFASTALPSLASVEDSKEFIACYEQARGRLFSEDEHEVAWAASLWPALHNARGESLFHSESVALSAVTEQASERLQRAGVRRK</sequence>
<dbReference type="Proteomes" id="UP000247832">
    <property type="component" value="Unassembled WGS sequence"/>
</dbReference>
<evidence type="ECO:0000259" key="1">
    <source>
        <dbReference type="Pfam" id="PF01636"/>
    </source>
</evidence>
<dbReference type="RefSeq" id="WP_110501422.1">
    <property type="nucleotide sequence ID" value="NZ_QJVD01000013.1"/>
</dbReference>
<dbReference type="SUPFAM" id="SSF56112">
    <property type="entry name" value="Protein kinase-like (PK-like)"/>
    <property type="match status" value="1"/>
</dbReference>
<keyword evidence="3" id="KW-1185">Reference proteome</keyword>
<comment type="caution">
    <text evidence="2">The sequence shown here is derived from an EMBL/GenBank/DDBJ whole genome shotgun (WGS) entry which is preliminary data.</text>
</comment>
<dbReference type="InterPro" id="IPR011009">
    <property type="entry name" value="Kinase-like_dom_sf"/>
</dbReference>
<evidence type="ECO:0000313" key="2">
    <source>
        <dbReference type="EMBL" id="PYI66705.1"/>
    </source>
</evidence>
<organism evidence="2 3">
    <name type="scientific">Arthrobacter livingstonensis</name>
    <dbReference type="NCBI Taxonomy" id="670078"/>
    <lineage>
        <taxon>Bacteria</taxon>
        <taxon>Bacillati</taxon>
        <taxon>Actinomycetota</taxon>
        <taxon>Actinomycetes</taxon>
        <taxon>Micrococcales</taxon>
        <taxon>Micrococcaceae</taxon>
        <taxon>Arthrobacter</taxon>
    </lineage>
</organism>
<evidence type="ECO:0000313" key="3">
    <source>
        <dbReference type="Proteomes" id="UP000247832"/>
    </source>
</evidence>
<dbReference type="EMBL" id="QJVD01000013">
    <property type="protein sequence ID" value="PYI66705.1"/>
    <property type="molecule type" value="Genomic_DNA"/>
</dbReference>
<dbReference type="Pfam" id="PF01636">
    <property type="entry name" value="APH"/>
    <property type="match status" value="1"/>
</dbReference>
<dbReference type="AlphaFoldDB" id="A0A2V5L5P5"/>
<feature type="domain" description="Aminoglycoside phosphotransferase" evidence="1">
    <location>
        <begin position="27"/>
        <end position="216"/>
    </location>
</feature>
<name>A0A2V5L5P5_9MICC</name>
<dbReference type="InterPro" id="IPR002575">
    <property type="entry name" value="Aminoglycoside_PTrfase"/>
</dbReference>
<accession>A0A2V5L5P5</accession>
<dbReference type="OrthoDB" id="4570396at2"/>
<reference evidence="2 3" key="1">
    <citation type="submission" date="2018-05" db="EMBL/GenBank/DDBJ databases">
        <title>Genetic diversity of glacier-inhabiting Cryobacterium bacteria in China and description of Cryobacterium mengkeensis sp. nov. and Arthrobacter glacialis sp. nov.</title>
        <authorList>
            <person name="Liu Q."/>
            <person name="Xin Y.-H."/>
        </authorList>
    </citation>
    <scope>NUCLEOTIDE SEQUENCE [LARGE SCALE GENOMIC DNA]</scope>
    <source>
        <strain evidence="2 3">LI2</strain>
    </source>
</reference>
<protein>
    <recommendedName>
        <fullName evidence="1">Aminoglycoside phosphotransferase domain-containing protein</fullName>
    </recommendedName>
</protein>
<gene>
    <name evidence="2" type="ORF">CVV68_12905</name>
</gene>